<dbReference type="Proteomes" id="UP001348817">
    <property type="component" value="Plasmid pFA9"/>
</dbReference>
<dbReference type="KEGG" id="fax:FUAX_54100"/>
<keyword evidence="1" id="KW-0614">Plasmid</keyword>
<reference evidence="1 2" key="1">
    <citation type="submission" date="2021-12" db="EMBL/GenBank/DDBJ databases">
        <title>Genome sequencing of bacteria with rrn-lacking chromosome and rrn-plasmid.</title>
        <authorList>
            <person name="Anda M."/>
            <person name="Iwasaki W."/>
        </authorList>
    </citation>
    <scope>NUCLEOTIDE SEQUENCE [LARGE SCALE GENOMIC DNA]</scope>
    <source>
        <strain evidence="1 2">DSM 100852</strain>
        <plasmid evidence="1 2">pFA9</plasmid>
    </source>
</reference>
<organism evidence="1 2">
    <name type="scientific">Fulvitalea axinellae</name>
    <dbReference type="NCBI Taxonomy" id="1182444"/>
    <lineage>
        <taxon>Bacteria</taxon>
        <taxon>Pseudomonadati</taxon>
        <taxon>Bacteroidota</taxon>
        <taxon>Cytophagia</taxon>
        <taxon>Cytophagales</taxon>
        <taxon>Persicobacteraceae</taxon>
        <taxon>Fulvitalea</taxon>
    </lineage>
</organism>
<evidence type="ECO:0000313" key="1">
    <source>
        <dbReference type="EMBL" id="BDD12978.1"/>
    </source>
</evidence>
<dbReference type="EMBL" id="AP025323">
    <property type="protein sequence ID" value="BDD12978.1"/>
    <property type="molecule type" value="Genomic_DNA"/>
</dbReference>
<protein>
    <submittedName>
        <fullName evidence="1">Uncharacterized protein</fullName>
    </submittedName>
</protein>
<gene>
    <name evidence="1" type="ORF">FUAX_54100</name>
</gene>
<name>A0AAU9CYE0_9BACT</name>
<evidence type="ECO:0000313" key="2">
    <source>
        <dbReference type="Proteomes" id="UP001348817"/>
    </source>
</evidence>
<keyword evidence="2" id="KW-1185">Reference proteome</keyword>
<dbReference type="AlphaFoldDB" id="A0AAU9CYE0"/>
<proteinExistence type="predicted"/>
<sequence>MGSPKRIATSNLVLPFARGETGHARVSTVYILEYVLNVMLVWIGAERFRSDIFCD</sequence>
<geneLocation type="plasmid" evidence="1 2">
    <name>pFA9</name>
</geneLocation>
<accession>A0AAU9CYE0</accession>